<proteinExistence type="predicted"/>
<sequence length="99" mass="10991">MPEQSKGNSSSKKPRTHHWFGSKSKVSANIDSKNDTASPRQRRRNSDPLPTSANESTLEENTQPIRRSKTELFKQKAPKYAFVALKLGLVIGTLVAQLA</sequence>
<dbReference type="HOGENOM" id="CLU_2320621_0_0_1"/>
<evidence type="ECO:0000256" key="1">
    <source>
        <dbReference type="SAM" id="MobiDB-lite"/>
    </source>
</evidence>
<comment type="caution">
    <text evidence="2">The sequence shown here is derived from an EMBL/GenBank/DDBJ whole genome shotgun (WGS) entry which is preliminary data.</text>
</comment>
<feature type="compositionally biased region" description="Polar residues" evidence="1">
    <location>
        <begin position="48"/>
        <end position="65"/>
    </location>
</feature>
<protein>
    <submittedName>
        <fullName evidence="2">Uncharacterized protein</fullName>
    </submittedName>
</protein>
<feature type="compositionally biased region" description="Polar residues" evidence="1">
    <location>
        <begin position="24"/>
        <end position="39"/>
    </location>
</feature>
<reference evidence="2 3" key="1">
    <citation type="journal article" date="2012" name="Eukaryot. Cell">
        <title>Genome sequence of the fungus Glarea lozoyensis: the first genome sequence of a species from the Helotiaceae family.</title>
        <authorList>
            <person name="Youssar L."/>
            <person name="Gruening B.A."/>
            <person name="Erxleben A."/>
            <person name="Guenther S."/>
            <person name="Huettel W."/>
        </authorList>
    </citation>
    <scope>NUCLEOTIDE SEQUENCE [LARGE SCALE GENOMIC DNA]</scope>
    <source>
        <strain evidence="3">ATCC 74030 / MF5533</strain>
    </source>
</reference>
<evidence type="ECO:0000313" key="3">
    <source>
        <dbReference type="Proteomes" id="UP000005446"/>
    </source>
</evidence>
<feature type="compositionally biased region" description="Polar residues" evidence="1">
    <location>
        <begin position="1"/>
        <end position="11"/>
    </location>
</feature>
<dbReference type="InParanoid" id="H0EWN2"/>
<dbReference type="AlphaFoldDB" id="H0EWN2"/>
<dbReference type="EMBL" id="AGUE01000211">
    <property type="protein sequence ID" value="EHK97062.1"/>
    <property type="molecule type" value="Genomic_DNA"/>
</dbReference>
<feature type="region of interest" description="Disordered" evidence="1">
    <location>
        <begin position="1"/>
        <end position="70"/>
    </location>
</feature>
<dbReference type="Proteomes" id="UP000005446">
    <property type="component" value="Unassembled WGS sequence"/>
</dbReference>
<dbReference type="OrthoDB" id="10279439at2759"/>
<gene>
    <name evidence="2" type="ORF">M7I_7203</name>
</gene>
<name>H0EWN2_GLAL7</name>
<organism evidence="2 3">
    <name type="scientific">Glarea lozoyensis (strain ATCC 74030 / MF5533)</name>
    <dbReference type="NCBI Taxonomy" id="1104152"/>
    <lineage>
        <taxon>Eukaryota</taxon>
        <taxon>Fungi</taxon>
        <taxon>Dikarya</taxon>
        <taxon>Ascomycota</taxon>
        <taxon>Pezizomycotina</taxon>
        <taxon>Leotiomycetes</taxon>
        <taxon>Helotiales</taxon>
        <taxon>Helotiaceae</taxon>
        <taxon>Glarea</taxon>
    </lineage>
</organism>
<keyword evidence="3" id="KW-1185">Reference proteome</keyword>
<evidence type="ECO:0000313" key="2">
    <source>
        <dbReference type="EMBL" id="EHK97062.1"/>
    </source>
</evidence>
<accession>H0EWN2</accession>